<feature type="transmembrane region" description="Helical" evidence="6">
    <location>
        <begin position="193"/>
        <end position="212"/>
    </location>
</feature>
<sequence>MDKTSQISKTGSLISGGIAGCIARTCTSPLEVIKTLKQTTDSSSKSFSQCFRNIYQTEGIRGYFRGNGTYLIRTLPYSAIQFLTFEQTNNYLTNNNYFNKNARYLLSGASAGFTSLTFTYPLEVIRTRLTIQSRLNPEYTGITNACTKIVKTEGIKGLFKGYTMSCMGFIPYLTINFYTFNYLKDYTNPTGNTLINLVNGSAAGTAAISIMYPSDLIRRKLQVNKEHNIGIFKTVKNIYKINGIRGFYSGYFTGIAKVTPQSGITFMVYELCKKYIIENKVI</sequence>
<name>A0A381U2L7_9ZZZZ</name>
<dbReference type="InterPro" id="IPR018108">
    <property type="entry name" value="MCP_transmembrane"/>
</dbReference>
<evidence type="ECO:0000256" key="2">
    <source>
        <dbReference type="ARBA" id="ARBA00022448"/>
    </source>
</evidence>
<dbReference type="GO" id="GO:0055085">
    <property type="term" value="P:transmembrane transport"/>
    <property type="evidence" value="ECO:0007669"/>
    <property type="project" value="InterPro"/>
</dbReference>
<evidence type="ECO:0000256" key="5">
    <source>
        <dbReference type="ARBA" id="ARBA00023136"/>
    </source>
</evidence>
<reference evidence="7" key="1">
    <citation type="submission" date="2018-05" db="EMBL/GenBank/DDBJ databases">
        <authorList>
            <person name="Lanie J.A."/>
            <person name="Ng W.-L."/>
            <person name="Kazmierczak K.M."/>
            <person name="Andrzejewski T.M."/>
            <person name="Davidsen T.M."/>
            <person name="Wayne K.J."/>
            <person name="Tettelin H."/>
            <person name="Glass J.I."/>
            <person name="Rusch D."/>
            <person name="Podicherti R."/>
            <person name="Tsui H.-C.T."/>
            <person name="Winkler M.E."/>
        </authorList>
    </citation>
    <scope>NUCLEOTIDE SEQUENCE</scope>
</reference>
<dbReference type="PRINTS" id="PR00926">
    <property type="entry name" value="MITOCARRIER"/>
</dbReference>
<dbReference type="InterPro" id="IPR023395">
    <property type="entry name" value="MCP_dom_sf"/>
</dbReference>
<dbReference type="PANTHER" id="PTHR24089">
    <property type="entry name" value="SOLUTE CARRIER FAMILY 25"/>
    <property type="match status" value="1"/>
</dbReference>
<evidence type="ECO:0000313" key="7">
    <source>
        <dbReference type="EMBL" id="SVA20713.1"/>
    </source>
</evidence>
<dbReference type="PROSITE" id="PS50920">
    <property type="entry name" value="SOLCAR"/>
    <property type="match status" value="3"/>
</dbReference>
<gene>
    <name evidence="7" type="ORF">METZ01_LOCUS73567</name>
</gene>
<dbReference type="AlphaFoldDB" id="A0A381U2L7"/>
<keyword evidence="3 6" id="KW-0812">Transmembrane</keyword>
<protein>
    <recommendedName>
        <fullName evidence="8">Mitochondrial carrier protein</fullName>
    </recommendedName>
</protein>
<dbReference type="Pfam" id="PF00153">
    <property type="entry name" value="Mito_carr"/>
    <property type="match status" value="3"/>
</dbReference>
<dbReference type="GO" id="GO:0016020">
    <property type="term" value="C:membrane"/>
    <property type="evidence" value="ECO:0007669"/>
    <property type="project" value="UniProtKB-SubCell"/>
</dbReference>
<evidence type="ECO:0000256" key="1">
    <source>
        <dbReference type="ARBA" id="ARBA00004141"/>
    </source>
</evidence>
<feature type="transmembrane region" description="Helical" evidence="6">
    <location>
        <begin position="161"/>
        <end position="181"/>
    </location>
</feature>
<dbReference type="Gene3D" id="1.50.40.10">
    <property type="entry name" value="Mitochondrial carrier domain"/>
    <property type="match status" value="1"/>
</dbReference>
<evidence type="ECO:0008006" key="8">
    <source>
        <dbReference type="Google" id="ProtNLM"/>
    </source>
</evidence>
<keyword evidence="6" id="KW-1133">Transmembrane helix</keyword>
<dbReference type="InterPro" id="IPR002067">
    <property type="entry name" value="MCP"/>
</dbReference>
<dbReference type="SUPFAM" id="SSF103506">
    <property type="entry name" value="Mitochondrial carrier"/>
    <property type="match status" value="1"/>
</dbReference>
<keyword evidence="2" id="KW-0813">Transport</keyword>
<dbReference type="EMBL" id="UINC01005342">
    <property type="protein sequence ID" value="SVA20713.1"/>
    <property type="molecule type" value="Genomic_DNA"/>
</dbReference>
<dbReference type="PROSITE" id="PS51257">
    <property type="entry name" value="PROKAR_LIPOPROTEIN"/>
    <property type="match status" value="1"/>
</dbReference>
<keyword evidence="5 6" id="KW-0472">Membrane</keyword>
<evidence type="ECO:0000256" key="4">
    <source>
        <dbReference type="ARBA" id="ARBA00022737"/>
    </source>
</evidence>
<proteinExistence type="predicted"/>
<evidence type="ECO:0000256" key="3">
    <source>
        <dbReference type="ARBA" id="ARBA00022692"/>
    </source>
</evidence>
<keyword evidence="4" id="KW-0677">Repeat</keyword>
<comment type="subcellular location">
    <subcellularLocation>
        <location evidence="1">Membrane</location>
        <topology evidence="1">Multi-pass membrane protein</topology>
    </subcellularLocation>
</comment>
<organism evidence="7">
    <name type="scientific">marine metagenome</name>
    <dbReference type="NCBI Taxonomy" id="408172"/>
    <lineage>
        <taxon>unclassified sequences</taxon>
        <taxon>metagenomes</taxon>
        <taxon>ecological metagenomes</taxon>
    </lineage>
</organism>
<accession>A0A381U2L7</accession>
<evidence type="ECO:0000256" key="6">
    <source>
        <dbReference type="SAM" id="Phobius"/>
    </source>
</evidence>